<accession>A0A916SPP4</accession>
<dbReference type="AlphaFoldDB" id="A0A916SPP4"/>
<sequence length="89" mass="9536">MLALLKYWQIGAGTAVGALLAAGPVYLYGAAQGRQQAALSAAEATVKAIQQRGDVDEKIIDMDGYRLCLELGGVPDECDQLRRVEADQR</sequence>
<protein>
    <submittedName>
        <fullName evidence="1">Uncharacterized protein</fullName>
    </submittedName>
</protein>
<evidence type="ECO:0000313" key="1">
    <source>
        <dbReference type="EMBL" id="GGB10276.1"/>
    </source>
</evidence>
<comment type="caution">
    <text evidence="1">The sequence shown here is derived from an EMBL/GenBank/DDBJ whole genome shotgun (WGS) entry which is preliminary data.</text>
</comment>
<organism evidence="1 2">
    <name type="scientific">Brucella endophytica</name>
    <dbReference type="NCBI Taxonomy" id="1963359"/>
    <lineage>
        <taxon>Bacteria</taxon>
        <taxon>Pseudomonadati</taxon>
        <taxon>Pseudomonadota</taxon>
        <taxon>Alphaproteobacteria</taxon>
        <taxon>Hyphomicrobiales</taxon>
        <taxon>Brucellaceae</taxon>
        <taxon>Brucella/Ochrobactrum group</taxon>
        <taxon>Brucella</taxon>
    </lineage>
</organism>
<reference evidence="1" key="1">
    <citation type="journal article" date="2014" name="Int. J. Syst. Evol. Microbiol.">
        <title>Complete genome sequence of Corynebacterium casei LMG S-19264T (=DSM 44701T), isolated from a smear-ripened cheese.</title>
        <authorList>
            <consortium name="US DOE Joint Genome Institute (JGI-PGF)"/>
            <person name="Walter F."/>
            <person name="Albersmeier A."/>
            <person name="Kalinowski J."/>
            <person name="Ruckert C."/>
        </authorList>
    </citation>
    <scope>NUCLEOTIDE SEQUENCE</scope>
    <source>
        <strain evidence="1">CGMCC 1.15082</strain>
    </source>
</reference>
<dbReference type="EMBL" id="BMHH01000029">
    <property type="protein sequence ID" value="GGB10276.1"/>
    <property type="molecule type" value="Genomic_DNA"/>
</dbReference>
<keyword evidence="2" id="KW-1185">Reference proteome</keyword>
<name>A0A916SPP4_9HYPH</name>
<evidence type="ECO:0000313" key="2">
    <source>
        <dbReference type="Proteomes" id="UP000646478"/>
    </source>
</evidence>
<gene>
    <name evidence="1" type="ORF">GCM10011491_42800</name>
</gene>
<proteinExistence type="predicted"/>
<reference evidence="1" key="2">
    <citation type="submission" date="2020-09" db="EMBL/GenBank/DDBJ databases">
        <authorList>
            <person name="Sun Q."/>
            <person name="Zhou Y."/>
        </authorList>
    </citation>
    <scope>NUCLEOTIDE SEQUENCE</scope>
    <source>
        <strain evidence="1">CGMCC 1.15082</strain>
    </source>
</reference>
<dbReference type="RefSeq" id="WP_188826221.1">
    <property type="nucleotide sequence ID" value="NZ_BMHH01000029.1"/>
</dbReference>
<dbReference type="Proteomes" id="UP000646478">
    <property type="component" value="Unassembled WGS sequence"/>
</dbReference>